<name>A0A423T5T1_PENVA</name>
<keyword evidence="4" id="KW-0443">Lipid metabolism</keyword>
<dbReference type="Proteomes" id="UP000283509">
    <property type="component" value="Unassembled WGS sequence"/>
</dbReference>
<evidence type="ECO:0000256" key="3">
    <source>
        <dbReference type="ARBA" id="ARBA00022946"/>
    </source>
</evidence>
<evidence type="ECO:0000313" key="9">
    <source>
        <dbReference type="Proteomes" id="UP000283509"/>
    </source>
</evidence>
<keyword evidence="2" id="KW-0276">Fatty acid metabolism</keyword>
<reference evidence="8 9" key="2">
    <citation type="submission" date="2019-01" db="EMBL/GenBank/DDBJ databases">
        <title>The decoding of complex shrimp genome reveals the adaptation for benthos swimmer, frequently molting mechanism and breeding impact on genome.</title>
        <authorList>
            <person name="Sun Y."/>
            <person name="Gao Y."/>
            <person name="Yu Y."/>
        </authorList>
    </citation>
    <scope>NUCLEOTIDE SEQUENCE [LARGE SCALE GENOMIC DNA]</scope>
    <source>
        <tissue evidence="8">Muscle</tissue>
    </source>
</reference>
<dbReference type="InterPro" id="IPR052377">
    <property type="entry name" value="Mitochondrial_ECH-domain"/>
</dbReference>
<dbReference type="CDD" id="cd06558">
    <property type="entry name" value="crotonase-like"/>
    <property type="match status" value="1"/>
</dbReference>
<evidence type="ECO:0000256" key="2">
    <source>
        <dbReference type="ARBA" id="ARBA00022832"/>
    </source>
</evidence>
<evidence type="ECO:0000256" key="6">
    <source>
        <dbReference type="ARBA" id="ARBA00037410"/>
    </source>
</evidence>
<dbReference type="Gene3D" id="3.90.226.10">
    <property type="entry name" value="2-enoyl-CoA Hydratase, Chain A, domain 1"/>
    <property type="match status" value="1"/>
</dbReference>
<dbReference type="STRING" id="6689.A0A423T5T1"/>
<dbReference type="EMBL" id="QCYY01002279">
    <property type="protein sequence ID" value="ROT71568.1"/>
    <property type="molecule type" value="Genomic_DNA"/>
</dbReference>
<accession>A0A423T5T1</accession>
<dbReference type="GO" id="GO:0016836">
    <property type="term" value="F:hydro-lyase activity"/>
    <property type="evidence" value="ECO:0007669"/>
    <property type="project" value="TreeGrafter"/>
</dbReference>
<keyword evidence="3" id="KW-0809">Transit peptide</keyword>
<dbReference type="InterPro" id="IPR029045">
    <property type="entry name" value="ClpP/crotonase-like_dom_sf"/>
</dbReference>
<dbReference type="OrthoDB" id="2139957at2759"/>
<dbReference type="GO" id="GO:0006631">
    <property type="term" value="P:fatty acid metabolic process"/>
    <property type="evidence" value="ECO:0007669"/>
    <property type="project" value="UniProtKB-KW"/>
</dbReference>
<comment type="caution">
    <text evidence="8">The sequence shown here is derived from an EMBL/GenBank/DDBJ whole genome shotgun (WGS) entry which is preliminary data.</text>
</comment>
<proteinExistence type="predicted"/>
<dbReference type="InterPro" id="IPR014748">
    <property type="entry name" value="Enoyl-CoA_hydra_C"/>
</dbReference>
<organism evidence="8 9">
    <name type="scientific">Penaeus vannamei</name>
    <name type="common">Whiteleg shrimp</name>
    <name type="synonym">Litopenaeus vannamei</name>
    <dbReference type="NCBI Taxonomy" id="6689"/>
    <lineage>
        <taxon>Eukaryota</taxon>
        <taxon>Metazoa</taxon>
        <taxon>Ecdysozoa</taxon>
        <taxon>Arthropoda</taxon>
        <taxon>Crustacea</taxon>
        <taxon>Multicrustacea</taxon>
        <taxon>Malacostraca</taxon>
        <taxon>Eumalacostraca</taxon>
        <taxon>Eucarida</taxon>
        <taxon>Decapoda</taxon>
        <taxon>Dendrobranchiata</taxon>
        <taxon>Penaeoidea</taxon>
        <taxon>Penaeidae</taxon>
        <taxon>Penaeus</taxon>
    </lineage>
</organism>
<comment type="subcellular location">
    <subcellularLocation>
        <location evidence="1">Mitochondrion</location>
    </subcellularLocation>
</comment>
<dbReference type="NCBIfam" id="NF006008">
    <property type="entry name" value="PRK08139.1"/>
    <property type="match status" value="1"/>
</dbReference>
<gene>
    <name evidence="8" type="ORF">C7M84_010103</name>
</gene>
<evidence type="ECO:0000256" key="1">
    <source>
        <dbReference type="ARBA" id="ARBA00004173"/>
    </source>
</evidence>
<protein>
    <recommendedName>
        <fullName evidence="7">Enoyl-CoA hydratase domain-containing protein 3, mitochondrial</fullName>
    </recommendedName>
</protein>
<reference evidence="8 9" key="1">
    <citation type="submission" date="2018-04" db="EMBL/GenBank/DDBJ databases">
        <authorList>
            <person name="Zhang X."/>
            <person name="Yuan J."/>
            <person name="Li F."/>
            <person name="Xiang J."/>
        </authorList>
    </citation>
    <scope>NUCLEOTIDE SEQUENCE [LARGE SCALE GENOMIC DNA]</scope>
    <source>
        <tissue evidence="8">Muscle</tissue>
    </source>
</reference>
<dbReference type="SUPFAM" id="SSF52096">
    <property type="entry name" value="ClpP/crotonase"/>
    <property type="match status" value="1"/>
</dbReference>
<dbReference type="PANTHER" id="PTHR43602:SF1">
    <property type="entry name" value="ENOYL-COA HYDRATASE DOMAIN-CONTAINING PROTEIN 3, MITOCHONDRIAL"/>
    <property type="match status" value="1"/>
</dbReference>
<evidence type="ECO:0000256" key="4">
    <source>
        <dbReference type="ARBA" id="ARBA00023098"/>
    </source>
</evidence>
<keyword evidence="5" id="KW-0496">Mitochondrion</keyword>
<dbReference type="GO" id="GO:0005739">
    <property type="term" value="C:mitochondrion"/>
    <property type="evidence" value="ECO:0007669"/>
    <property type="project" value="UniProtKB-SubCell"/>
</dbReference>
<keyword evidence="9" id="KW-1185">Reference proteome</keyword>
<dbReference type="InterPro" id="IPR001753">
    <property type="entry name" value="Enoyl-CoA_hydra/iso"/>
</dbReference>
<dbReference type="Pfam" id="PF00378">
    <property type="entry name" value="ECH_1"/>
    <property type="match status" value="1"/>
</dbReference>
<dbReference type="PANTHER" id="PTHR43602">
    <property type="match status" value="1"/>
</dbReference>
<sequence>MLALRHSLRPFSAVISRQRQRCFSQSGEQQQLLVSEENGVRHITLANPKTRNALSLQMLEALHSAVVEDTPSLRCIVVGAQGKVFSAGHNLKELTSKEGRNYHQQVFEKCTELMLALQNIPIPVIAKVNGIAAAAGCQFVASCDIVIATDKSSFSTPGGSVGIFCSTPGIPLVRCVPRKVSAHMLLTGLPITAEEALRAGLVSKIVTEEELDSEVQKTVDAITHKSKAVISLGKKFMYKQMEMGIEEAYREGACVMVNNINMKDGQEGIKSFVEKRKPVWSHTHE</sequence>
<evidence type="ECO:0000256" key="7">
    <source>
        <dbReference type="ARBA" id="ARBA00040545"/>
    </source>
</evidence>
<dbReference type="Gene3D" id="1.10.12.10">
    <property type="entry name" value="Lyase 2-enoyl-coa Hydratase, Chain A, domain 2"/>
    <property type="match status" value="1"/>
</dbReference>
<comment type="function">
    <text evidence="6">May play a role in fatty acid biosynthesis and insulin sensitivity.</text>
</comment>
<dbReference type="AlphaFoldDB" id="A0A423T5T1"/>
<evidence type="ECO:0000313" key="8">
    <source>
        <dbReference type="EMBL" id="ROT71568.1"/>
    </source>
</evidence>
<evidence type="ECO:0000256" key="5">
    <source>
        <dbReference type="ARBA" id="ARBA00023128"/>
    </source>
</evidence>